<reference evidence="1" key="1">
    <citation type="submission" date="2023-04" db="EMBL/GenBank/DDBJ databases">
        <title>Draft Genome sequencing of Naganishia species isolated from polar environments using Oxford Nanopore Technology.</title>
        <authorList>
            <person name="Leo P."/>
            <person name="Venkateswaran K."/>
        </authorList>
    </citation>
    <scope>NUCLEOTIDE SEQUENCE</scope>
    <source>
        <strain evidence="1">MNA-CCFEE 5423</strain>
    </source>
</reference>
<evidence type="ECO:0000313" key="1">
    <source>
        <dbReference type="EMBL" id="KAJ9099286.1"/>
    </source>
</evidence>
<organism evidence="1 2">
    <name type="scientific">Naganishia friedmannii</name>
    <dbReference type="NCBI Taxonomy" id="89922"/>
    <lineage>
        <taxon>Eukaryota</taxon>
        <taxon>Fungi</taxon>
        <taxon>Dikarya</taxon>
        <taxon>Basidiomycota</taxon>
        <taxon>Agaricomycotina</taxon>
        <taxon>Tremellomycetes</taxon>
        <taxon>Filobasidiales</taxon>
        <taxon>Filobasidiaceae</taxon>
        <taxon>Naganishia</taxon>
    </lineage>
</organism>
<dbReference type="Proteomes" id="UP001227268">
    <property type="component" value="Unassembled WGS sequence"/>
</dbReference>
<comment type="caution">
    <text evidence="1">The sequence shown here is derived from an EMBL/GenBank/DDBJ whole genome shotgun (WGS) entry which is preliminary data.</text>
</comment>
<protein>
    <submittedName>
        <fullName evidence="1">Uncharacterized protein</fullName>
    </submittedName>
</protein>
<accession>A0ACC2VKF9</accession>
<name>A0ACC2VKF9_9TREE</name>
<gene>
    <name evidence="1" type="ORF">QFC21_004167</name>
</gene>
<proteinExistence type="predicted"/>
<dbReference type="EMBL" id="JASBWT010000013">
    <property type="protein sequence ID" value="KAJ9099286.1"/>
    <property type="molecule type" value="Genomic_DNA"/>
</dbReference>
<keyword evidence="2" id="KW-1185">Reference proteome</keyword>
<evidence type="ECO:0000313" key="2">
    <source>
        <dbReference type="Proteomes" id="UP001227268"/>
    </source>
</evidence>
<sequence>MNGDQWQPIGRTSNQVILYHPPSNVLSIRQYQLDPVAITSIPGTPAVASRVPSHTNLPVLARRSDINDPQREVSFRRRGSSAVTVRGNAADSDSTISPSELCPYCYRPMSKVAHRLDSPDNYDSDLHTPSAPTLNRTSTAHVFPIFSDESEAGDQSTAYDADDRQEWSYEQHNNNEITEENNPDLLHVRPYFQILAQSVEGSRNSTPVGQGTPERSSPHPRHGRSSSEDDTQPTRSVEGYYSRFFIEEKRLGRGAEGTVYLCQHVLDGNYLGHYAIKKVAVGNSKPYLYKILQEVRLLEQLRHPNIIPYHHVWIENTQFSRLAPPIATLHVLMSYANAGNLDDFIKSRCSTAGEDLSIHPVDEDEEITPEEMKRRIRERRKSARSMSEAGNTAEFSNNLAAEQARRKKHDARAVMLLGTEEIASLFGDVVNGLHYLAPETISPDPTGHWREWDTKADIWSLGLILHKLLFFRLPYAETESYEELGEMIHRYPGFKATTEIKTSFSKRGLPLGLLTLLEELTNVVPSKRPSMQKVVQKSTTLYTQASAQSATSNGHGALVPMSHLLPSLRNPWRANKENQETVRPKVQAIPTARSESAGLRGMISSLRAIPRAKHMSGTLGLFKLCTLLPPLRSELPPSYILYALILFIIVDLQAENLALSYVLNACHVAALLCMRKH</sequence>